<dbReference type="RefSeq" id="WP_310791295.1">
    <property type="nucleotide sequence ID" value="NZ_CP134081.1"/>
</dbReference>
<dbReference type="InterPro" id="IPR001466">
    <property type="entry name" value="Beta-lactam-related"/>
</dbReference>
<dbReference type="PANTHER" id="PTHR46825">
    <property type="entry name" value="D-ALANYL-D-ALANINE-CARBOXYPEPTIDASE/ENDOPEPTIDASE AMPH"/>
    <property type="match status" value="1"/>
</dbReference>
<proteinExistence type="predicted"/>
<keyword evidence="2" id="KW-0378">Hydrolase</keyword>
<dbReference type="Pfam" id="PF00144">
    <property type="entry name" value="Beta-lactamase"/>
    <property type="match status" value="1"/>
</dbReference>
<dbReference type="Gene3D" id="3.40.710.10">
    <property type="entry name" value="DD-peptidase/beta-lactamase superfamily"/>
    <property type="match status" value="1"/>
</dbReference>
<dbReference type="PANTHER" id="PTHR46825:SF7">
    <property type="entry name" value="D-ALANYL-D-ALANINE CARBOXYPEPTIDASE"/>
    <property type="match status" value="1"/>
</dbReference>
<dbReference type="SUPFAM" id="SSF56601">
    <property type="entry name" value="beta-lactamase/transpeptidase-like"/>
    <property type="match status" value="1"/>
</dbReference>
<reference evidence="2" key="1">
    <citation type="submission" date="2023-09" db="EMBL/GenBank/DDBJ databases">
        <title>First report of Pseudomonas coleopterorum DJ13 causing leaf spot on Rhododendron pulchrum Sweet in China.</title>
        <authorList>
            <person name="Zhang Y."/>
        </authorList>
    </citation>
    <scope>NUCLEOTIDE SEQUENCE</scope>
    <source>
        <strain evidence="2">DJ13</strain>
    </source>
</reference>
<sequence>MQIVLIVNGQRLQPPHQMGHAVPWWSFTKTVLAATALTLVRDGRLRLDDPLADAPYTLRQLLRHEAGLADYGELADYHAAVARHEAAWPAKEMLERLQAERLRYPPGEGWRYSNVGYWQVARLIERASDLSLADAVRTRVLQPLTIADTVHFAASGSELGQSCASLACYDPGWVYHGLLIGPLSQAALLLDGLLGGDLLPAELLQTMQDTTTLGGPIPGRPWLAPGYALGLMRGPVAGGLVLAGHTGCGPGSVLAVYRGLMDERSVSCAAFAETAGEGGVEAAVVEQIRRHVAG</sequence>
<name>A0AAJ6LX06_9PSED</name>
<dbReference type="EMBL" id="CP134081">
    <property type="protein sequence ID" value="WNC08400.1"/>
    <property type="molecule type" value="Genomic_DNA"/>
</dbReference>
<dbReference type="EC" id="3.1.1.103" evidence="2"/>
<dbReference type="Proteomes" id="UP001258207">
    <property type="component" value="Chromosome"/>
</dbReference>
<organism evidence="2 3">
    <name type="scientific">Pseudomonas coleopterorum</name>
    <dbReference type="NCBI Taxonomy" id="1605838"/>
    <lineage>
        <taxon>Bacteria</taxon>
        <taxon>Pseudomonadati</taxon>
        <taxon>Pseudomonadota</taxon>
        <taxon>Gammaproteobacteria</taxon>
        <taxon>Pseudomonadales</taxon>
        <taxon>Pseudomonadaceae</taxon>
        <taxon>Pseudomonas</taxon>
    </lineage>
</organism>
<gene>
    <name evidence="2" type="ORF">RI108_13880</name>
</gene>
<dbReference type="GO" id="GO:0016787">
    <property type="term" value="F:hydrolase activity"/>
    <property type="evidence" value="ECO:0007669"/>
    <property type="project" value="UniProtKB-KW"/>
</dbReference>
<protein>
    <submittedName>
        <fullName evidence="2">Serine hydrolase domain-containing protein</fullName>
        <ecNumber evidence="2">3.1.1.103</ecNumber>
    </submittedName>
</protein>
<dbReference type="InterPro" id="IPR050491">
    <property type="entry name" value="AmpC-like"/>
</dbReference>
<feature type="domain" description="Beta-lactamase-related" evidence="1">
    <location>
        <begin position="6"/>
        <end position="258"/>
    </location>
</feature>
<dbReference type="InterPro" id="IPR012338">
    <property type="entry name" value="Beta-lactam/transpept-like"/>
</dbReference>
<accession>A0AAJ6LX06</accession>
<dbReference type="AlphaFoldDB" id="A0AAJ6LX06"/>
<evidence type="ECO:0000313" key="3">
    <source>
        <dbReference type="Proteomes" id="UP001258207"/>
    </source>
</evidence>
<evidence type="ECO:0000313" key="2">
    <source>
        <dbReference type="EMBL" id="WNC08400.1"/>
    </source>
</evidence>
<evidence type="ECO:0000259" key="1">
    <source>
        <dbReference type="Pfam" id="PF00144"/>
    </source>
</evidence>